<keyword evidence="1" id="KW-0732">Signal</keyword>
<accession>A0A1Y5SBU0</accession>
<sequence>MWTIPKLAVALLSIGLLTSCDHAKPIVEVPSELLRREPLTEIPPAGASNRVQAGYVLDSREWMEGADAQIDGLIGVVCIVAVC</sequence>
<reference evidence="2 3" key="1">
    <citation type="submission" date="2017-03" db="EMBL/GenBank/DDBJ databases">
        <authorList>
            <person name="Afonso C.L."/>
            <person name="Miller P.J."/>
            <person name="Scott M.A."/>
            <person name="Spackman E."/>
            <person name="Goraichik I."/>
            <person name="Dimitrov K.M."/>
            <person name="Suarez D.L."/>
            <person name="Swayne D.E."/>
        </authorList>
    </citation>
    <scope>NUCLEOTIDE SEQUENCE [LARGE SCALE GENOMIC DNA]</scope>
    <source>
        <strain evidence="2 3">CECT 8620</strain>
    </source>
</reference>
<dbReference type="EMBL" id="FWFS01000004">
    <property type="protein sequence ID" value="SLN36381.1"/>
    <property type="molecule type" value="Genomic_DNA"/>
</dbReference>
<evidence type="ECO:0000313" key="2">
    <source>
        <dbReference type="EMBL" id="SLN36381.1"/>
    </source>
</evidence>
<keyword evidence="3" id="KW-1185">Reference proteome</keyword>
<proteinExistence type="predicted"/>
<organism evidence="2 3">
    <name type="scientific">Aquimixticola soesokkakensis</name>
    <dbReference type="NCBI Taxonomy" id="1519096"/>
    <lineage>
        <taxon>Bacteria</taxon>
        <taxon>Pseudomonadati</taxon>
        <taxon>Pseudomonadota</taxon>
        <taxon>Alphaproteobacteria</taxon>
        <taxon>Rhodobacterales</taxon>
        <taxon>Paracoccaceae</taxon>
        <taxon>Aquimixticola</taxon>
    </lineage>
</organism>
<evidence type="ECO:0000256" key="1">
    <source>
        <dbReference type="SAM" id="SignalP"/>
    </source>
</evidence>
<protein>
    <submittedName>
        <fullName evidence="2">Uncharacterized protein</fullName>
    </submittedName>
</protein>
<gene>
    <name evidence="2" type="ORF">AQS8620_01289</name>
</gene>
<name>A0A1Y5SBU0_9RHOB</name>
<dbReference type="PROSITE" id="PS51257">
    <property type="entry name" value="PROKAR_LIPOPROTEIN"/>
    <property type="match status" value="1"/>
</dbReference>
<dbReference type="Proteomes" id="UP000193862">
    <property type="component" value="Unassembled WGS sequence"/>
</dbReference>
<feature type="chain" id="PRO_5011989066" evidence="1">
    <location>
        <begin position="24"/>
        <end position="83"/>
    </location>
</feature>
<evidence type="ECO:0000313" key="3">
    <source>
        <dbReference type="Proteomes" id="UP000193862"/>
    </source>
</evidence>
<feature type="signal peptide" evidence="1">
    <location>
        <begin position="1"/>
        <end position="23"/>
    </location>
</feature>
<dbReference type="AlphaFoldDB" id="A0A1Y5SBU0"/>